<evidence type="ECO:0000313" key="1">
    <source>
        <dbReference type="EMBL" id="CCH67769.1"/>
    </source>
</evidence>
<name>M1WT36_9NOST</name>
<organism evidence="1 2">
    <name type="scientific">Richelia intracellularis HH01</name>
    <dbReference type="NCBI Taxonomy" id="1165094"/>
    <lineage>
        <taxon>Bacteria</taxon>
        <taxon>Bacillati</taxon>
        <taxon>Cyanobacteriota</taxon>
        <taxon>Cyanophyceae</taxon>
        <taxon>Nostocales</taxon>
        <taxon>Nostocaceae</taxon>
        <taxon>Richelia</taxon>
    </lineage>
</organism>
<dbReference type="AlphaFoldDB" id="M1WT36"/>
<reference evidence="1 2" key="1">
    <citation type="submission" date="2012-05" db="EMBL/GenBank/DDBJ databases">
        <authorList>
            <person name="Hilton J."/>
        </authorList>
    </citation>
    <scope>NUCLEOTIDE SEQUENCE [LARGE SCALE GENOMIC DNA]</scope>
    <source>
        <strain evidence="1 2">HH01</strain>
    </source>
</reference>
<keyword evidence="2" id="KW-1185">Reference proteome</keyword>
<dbReference type="RefSeq" id="WP_008234728.1">
    <property type="nucleotide sequence ID" value="NZ_CAIY01000056.1"/>
</dbReference>
<accession>M1WT36</accession>
<reference evidence="2" key="2">
    <citation type="submission" date="2016-01" db="EMBL/GenBank/DDBJ databases">
        <title>Diatom-associated endosymboitic cyanobacterium lacks core nitrogen metabolism enzymes.</title>
        <authorList>
            <person name="Hilton J.A."/>
            <person name="Foster R.A."/>
            <person name="Tripp H.J."/>
            <person name="Carter B.J."/>
            <person name="Zehr J.P."/>
            <person name="Villareal T.A."/>
        </authorList>
    </citation>
    <scope>NUCLEOTIDE SEQUENCE [LARGE SCALE GENOMIC DNA]</scope>
    <source>
        <strain evidence="2">HH01</strain>
    </source>
</reference>
<sequence length="65" mass="7349">MTLYLTPAKYAYFAGVKYSDVISGLLCYNSKSLRHKNALANIDFIKQNIGGGIAINHVYWYLCNQ</sequence>
<proteinExistence type="predicted"/>
<evidence type="ECO:0000313" key="2">
    <source>
        <dbReference type="Proteomes" id="UP000053051"/>
    </source>
</evidence>
<dbReference type="Proteomes" id="UP000053051">
    <property type="component" value="Unassembled WGS sequence"/>
</dbReference>
<protein>
    <submittedName>
        <fullName evidence="1">Uncharacterized protein</fullName>
    </submittedName>
</protein>
<comment type="caution">
    <text evidence="1">The sequence shown here is derived from an EMBL/GenBank/DDBJ whole genome shotgun (WGS) entry which is preliminary data.</text>
</comment>
<gene>
    <name evidence="1" type="ORF">RINTHH_16140</name>
</gene>
<dbReference type="EMBL" id="CAIY01000056">
    <property type="protein sequence ID" value="CCH67769.1"/>
    <property type="molecule type" value="Genomic_DNA"/>
</dbReference>